<reference evidence="2 3" key="1">
    <citation type="journal article" date="2019" name="Sci. Rep.">
        <title>Orb-weaving spider Araneus ventricosus genome elucidates the spidroin gene catalogue.</title>
        <authorList>
            <person name="Kono N."/>
            <person name="Nakamura H."/>
            <person name="Ohtoshi R."/>
            <person name="Moran D.A.P."/>
            <person name="Shinohara A."/>
            <person name="Yoshida Y."/>
            <person name="Fujiwara M."/>
            <person name="Mori M."/>
            <person name="Tomita M."/>
            <person name="Arakawa K."/>
        </authorList>
    </citation>
    <scope>NUCLEOTIDE SEQUENCE [LARGE SCALE GENOMIC DNA]</scope>
</reference>
<accession>A0A4Y2KLI9</accession>
<organism evidence="2 3">
    <name type="scientific">Araneus ventricosus</name>
    <name type="common">Orbweaver spider</name>
    <name type="synonym">Epeira ventricosa</name>
    <dbReference type="NCBI Taxonomy" id="182803"/>
    <lineage>
        <taxon>Eukaryota</taxon>
        <taxon>Metazoa</taxon>
        <taxon>Ecdysozoa</taxon>
        <taxon>Arthropoda</taxon>
        <taxon>Chelicerata</taxon>
        <taxon>Arachnida</taxon>
        <taxon>Araneae</taxon>
        <taxon>Araneomorphae</taxon>
        <taxon>Entelegynae</taxon>
        <taxon>Araneoidea</taxon>
        <taxon>Araneidae</taxon>
        <taxon>Araneus</taxon>
    </lineage>
</organism>
<dbReference type="AlphaFoldDB" id="A0A4Y2KLI9"/>
<name>A0A4Y2KLI9_ARAVE</name>
<feature type="region of interest" description="Disordered" evidence="1">
    <location>
        <begin position="1"/>
        <end position="25"/>
    </location>
</feature>
<sequence length="95" mass="10732">MIILTSNTGHVSLRRSSQSKKRAVNNAQKGYIVEEGDFPERPVTRSGSERVMIGEDLQKFSESRVMRTIAIGRVPIRNLPNRVPIRNLPKMVCRG</sequence>
<evidence type="ECO:0000256" key="1">
    <source>
        <dbReference type="SAM" id="MobiDB-lite"/>
    </source>
</evidence>
<evidence type="ECO:0000313" key="2">
    <source>
        <dbReference type="EMBL" id="GBN03444.1"/>
    </source>
</evidence>
<comment type="caution">
    <text evidence="2">The sequence shown here is derived from an EMBL/GenBank/DDBJ whole genome shotgun (WGS) entry which is preliminary data.</text>
</comment>
<dbReference type="EMBL" id="BGPR01004796">
    <property type="protein sequence ID" value="GBN03444.1"/>
    <property type="molecule type" value="Genomic_DNA"/>
</dbReference>
<evidence type="ECO:0000313" key="3">
    <source>
        <dbReference type="Proteomes" id="UP000499080"/>
    </source>
</evidence>
<protein>
    <submittedName>
        <fullName evidence="2">Uncharacterized protein</fullName>
    </submittedName>
</protein>
<proteinExistence type="predicted"/>
<feature type="compositionally biased region" description="Polar residues" evidence="1">
    <location>
        <begin position="1"/>
        <end position="16"/>
    </location>
</feature>
<keyword evidence="3" id="KW-1185">Reference proteome</keyword>
<gene>
    <name evidence="2" type="ORF">AVEN_65363_1</name>
</gene>
<dbReference type="Proteomes" id="UP000499080">
    <property type="component" value="Unassembled WGS sequence"/>
</dbReference>